<accession>A0A955L5W1</accession>
<feature type="transmembrane region" description="Helical" evidence="1">
    <location>
        <begin position="109"/>
        <end position="126"/>
    </location>
</feature>
<keyword evidence="1" id="KW-0472">Membrane</keyword>
<feature type="transmembrane region" description="Helical" evidence="1">
    <location>
        <begin position="70"/>
        <end position="88"/>
    </location>
</feature>
<organism evidence="2 3">
    <name type="scientific">Candidatus Dojkabacteria bacterium</name>
    <dbReference type="NCBI Taxonomy" id="2099670"/>
    <lineage>
        <taxon>Bacteria</taxon>
        <taxon>Candidatus Dojkabacteria</taxon>
    </lineage>
</organism>
<evidence type="ECO:0000313" key="2">
    <source>
        <dbReference type="EMBL" id="MCA9383614.1"/>
    </source>
</evidence>
<name>A0A955L5W1_9BACT</name>
<reference evidence="2" key="1">
    <citation type="submission" date="2020-04" db="EMBL/GenBank/DDBJ databases">
        <authorList>
            <person name="Zhang T."/>
        </authorList>
    </citation>
    <scope>NUCLEOTIDE SEQUENCE</scope>
    <source>
        <strain evidence="2">HKST-UBA14</strain>
    </source>
</reference>
<comment type="caution">
    <text evidence="2">The sequence shown here is derived from an EMBL/GenBank/DDBJ whole genome shotgun (WGS) entry which is preliminary data.</text>
</comment>
<sequence>MQKSLISFTIFLFFVGLLYYVTISLSPWDQQAVDRVIEQYNLTTGTEFTELIDELLELGLISEILSLRNVAIWLTIAGAAFVSLFVSIHSFIDKLFIRKFYEEPNIYKALRRGVIFYLIITAILGLRLFAGLVWYNALSILVLGIGVELILEHFFRSEPSVTKEDTNL</sequence>
<protein>
    <submittedName>
        <fullName evidence="2">Uncharacterized protein</fullName>
    </submittedName>
</protein>
<dbReference type="Proteomes" id="UP000783287">
    <property type="component" value="Unassembled WGS sequence"/>
</dbReference>
<feature type="transmembrane region" description="Helical" evidence="1">
    <location>
        <begin position="5"/>
        <end position="23"/>
    </location>
</feature>
<reference evidence="2" key="2">
    <citation type="journal article" date="2021" name="Microbiome">
        <title>Successional dynamics and alternative stable states in a saline activated sludge microbial community over 9 years.</title>
        <authorList>
            <person name="Wang Y."/>
            <person name="Ye J."/>
            <person name="Ju F."/>
            <person name="Liu L."/>
            <person name="Boyd J.A."/>
            <person name="Deng Y."/>
            <person name="Parks D.H."/>
            <person name="Jiang X."/>
            <person name="Yin X."/>
            <person name="Woodcroft B.J."/>
            <person name="Tyson G.W."/>
            <person name="Hugenholtz P."/>
            <person name="Polz M.F."/>
            <person name="Zhang T."/>
        </authorList>
    </citation>
    <scope>NUCLEOTIDE SEQUENCE</scope>
    <source>
        <strain evidence="2">HKST-UBA14</strain>
    </source>
</reference>
<keyword evidence="1" id="KW-0812">Transmembrane</keyword>
<evidence type="ECO:0000313" key="3">
    <source>
        <dbReference type="Proteomes" id="UP000783287"/>
    </source>
</evidence>
<evidence type="ECO:0000256" key="1">
    <source>
        <dbReference type="SAM" id="Phobius"/>
    </source>
</evidence>
<keyword evidence="1" id="KW-1133">Transmembrane helix</keyword>
<dbReference type="EMBL" id="JAGQLK010000099">
    <property type="protein sequence ID" value="MCA9383614.1"/>
    <property type="molecule type" value="Genomic_DNA"/>
</dbReference>
<dbReference type="AlphaFoldDB" id="A0A955L5W1"/>
<gene>
    <name evidence="2" type="ORF">KC909_04560</name>
</gene>
<proteinExistence type="predicted"/>